<dbReference type="Proteomes" id="UP000194159">
    <property type="component" value="Chromosome"/>
</dbReference>
<evidence type="ECO:0000313" key="2">
    <source>
        <dbReference type="Proteomes" id="UP000194159"/>
    </source>
</evidence>
<proteinExistence type="predicted"/>
<accession>A0AAN1EK22</accession>
<dbReference type="InterPro" id="IPR009412">
    <property type="entry name" value="DUF1062"/>
</dbReference>
<reference evidence="1 2" key="1">
    <citation type="submission" date="2017-04" db="EMBL/GenBank/DDBJ databases">
        <title>Complete genome sequences of Rhizobium genomic linages associated to common bean (phaseolus vulgaris).</title>
        <authorList>
            <person name="Santamaria R.I."/>
            <person name="Bustos P."/>
            <person name="Perez-Carrascal O."/>
            <person name="Martinez-Flores I."/>
            <person name="Juarez S."/>
            <person name="Lozano L."/>
            <person name="Miranda F."/>
            <person name="Vinuesa P."/>
            <person name="Martinez-Romero E."/>
            <person name="Cevallos M.A."/>
            <person name="Romero D."/>
            <person name="Davila G."/>
            <person name="Gonzalez V."/>
        </authorList>
    </citation>
    <scope>NUCLEOTIDE SEQUENCE [LARGE SCALE GENOMIC DNA]</scope>
    <source>
        <strain evidence="1 2">NXC12</strain>
    </source>
</reference>
<dbReference type="Pfam" id="PF06353">
    <property type="entry name" value="DUF1062"/>
    <property type="match status" value="1"/>
</dbReference>
<sequence>MRTCSSGGGERPVWHCYNVPCAAPLSQLFSRPRHRHTAPARVFSCTILVDFRTEGQHDMCKTLRVRWTITPKTAPQPWIACGGCGGLRAFRSSGKIRLNANGRKLDAWLIYKCLICERTWNRPIFERRNIRDVDPMILDALQSNDPDWIRAETFNLDALRRKSQRVDEFAEFDVAKEIRHETAGWTSLEIELTAPFPTSIRLDRLLAGELKMSRSRLQVLHDRGLCRTKPERADIMRRRIMNGTLVTIDLATEAEREPFRKALATDAFP</sequence>
<dbReference type="AlphaFoldDB" id="A0AAN1EK22"/>
<protein>
    <recommendedName>
        <fullName evidence="3">DUF1062 domain-containing protein</fullName>
    </recommendedName>
</protein>
<evidence type="ECO:0008006" key="3">
    <source>
        <dbReference type="Google" id="ProtNLM"/>
    </source>
</evidence>
<name>A0AAN1EK22_RHIET</name>
<organism evidence="1 2">
    <name type="scientific">Rhizobium etli</name>
    <dbReference type="NCBI Taxonomy" id="29449"/>
    <lineage>
        <taxon>Bacteria</taxon>
        <taxon>Pseudomonadati</taxon>
        <taxon>Pseudomonadota</taxon>
        <taxon>Alphaproteobacteria</taxon>
        <taxon>Hyphomicrobiales</taxon>
        <taxon>Rhizobiaceae</taxon>
        <taxon>Rhizobium/Agrobacterium group</taxon>
        <taxon>Rhizobium</taxon>
    </lineage>
</organism>
<evidence type="ECO:0000313" key="1">
    <source>
        <dbReference type="EMBL" id="ARQ10394.1"/>
    </source>
</evidence>
<dbReference type="EMBL" id="CP020906">
    <property type="protein sequence ID" value="ARQ10394.1"/>
    <property type="molecule type" value="Genomic_DNA"/>
</dbReference>
<gene>
    <name evidence="1" type="ORF">NXC12_CH02376</name>
</gene>